<gene>
    <name evidence="5 9" type="primary">rny</name>
    <name evidence="9" type="ORF">E6K73_10315</name>
</gene>
<dbReference type="GO" id="GO:0003723">
    <property type="term" value="F:RNA binding"/>
    <property type="evidence" value="ECO:0007669"/>
    <property type="project" value="UniProtKB-UniRule"/>
</dbReference>
<dbReference type="SUPFAM" id="SSF54791">
    <property type="entry name" value="Eukaryotic type KH-domain (KH-domain type I)"/>
    <property type="match status" value="1"/>
</dbReference>
<dbReference type="CDD" id="cd00077">
    <property type="entry name" value="HDc"/>
    <property type="match status" value="1"/>
</dbReference>
<dbReference type="EC" id="3.1.-.-" evidence="5 6"/>
<keyword evidence="2 5" id="KW-0255">Endonuclease</keyword>
<evidence type="ECO:0000256" key="1">
    <source>
        <dbReference type="ARBA" id="ARBA00022722"/>
    </source>
</evidence>
<comment type="function">
    <text evidence="5">Endoribonuclease that initiates mRNA decay.</text>
</comment>
<accession>A0A538SD33</accession>
<comment type="caution">
    <text evidence="9">The sequence shown here is derived from an EMBL/GenBank/DDBJ whole genome shotgun (WGS) entry which is preliminary data.</text>
</comment>
<dbReference type="InterPro" id="IPR003607">
    <property type="entry name" value="HD/PDEase_dom"/>
</dbReference>
<keyword evidence="5" id="KW-1133">Transmembrane helix</keyword>
<dbReference type="NCBIfam" id="TIGR00277">
    <property type="entry name" value="HDIG"/>
    <property type="match status" value="1"/>
</dbReference>
<feature type="coiled-coil region" evidence="7">
    <location>
        <begin position="56"/>
        <end position="95"/>
    </location>
</feature>
<dbReference type="AlphaFoldDB" id="A0A538SD33"/>
<protein>
    <recommendedName>
        <fullName evidence="5 6">Ribonuclease Y</fullName>
        <shortName evidence="5">RNase Y</shortName>
        <ecNumber evidence="5 6">3.1.-.-</ecNumber>
    </recommendedName>
</protein>
<dbReference type="Pfam" id="PF12072">
    <property type="entry name" value="RNase_Y_N"/>
    <property type="match status" value="1"/>
</dbReference>
<dbReference type="PANTHER" id="PTHR12826">
    <property type="entry name" value="RIBONUCLEASE Y"/>
    <property type="match status" value="1"/>
</dbReference>
<dbReference type="NCBIfam" id="TIGR03319">
    <property type="entry name" value="RNase_Y"/>
    <property type="match status" value="1"/>
</dbReference>
<dbReference type="Proteomes" id="UP000320184">
    <property type="component" value="Unassembled WGS sequence"/>
</dbReference>
<name>A0A538SD33_UNCEI</name>
<comment type="similarity">
    <text evidence="5">Belongs to the RNase Y family.</text>
</comment>
<organism evidence="9 10">
    <name type="scientific">Eiseniibacteriota bacterium</name>
    <dbReference type="NCBI Taxonomy" id="2212470"/>
    <lineage>
        <taxon>Bacteria</taxon>
        <taxon>Candidatus Eiseniibacteriota</taxon>
    </lineage>
</organism>
<evidence type="ECO:0000256" key="2">
    <source>
        <dbReference type="ARBA" id="ARBA00022759"/>
    </source>
</evidence>
<dbReference type="InterPro" id="IPR004087">
    <property type="entry name" value="KH_dom"/>
</dbReference>
<evidence type="ECO:0000256" key="4">
    <source>
        <dbReference type="ARBA" id="ARBA00022884"/>
    </source>
</evidence>
<evidence type="ECO:0000256" key="7">
    <source>
        <dbReference type="SAM" id="Coils"/>
    </source>
</evidence>
<dbReference type="CDD" id="cd22431">
    <property type="entry name" value="KH-I_RNaseY"/>
    <property type="match status" value="1"/>
</dbReference>
<keyword evidence="4 5" id="KW-0694">RNA-binding</keyword>
<dbReference type="GO" id="GO:0005886">
    <property type="term" value="C:plasma membrane"/>
    <property type="evidence" value="ECO:0007669"/>
    <property type="project" value="UniProtKB-SubCell"/>
</dbReference>
<dbReference type="Pfam" id="PF00013">
    <property type="entry name" value="KH_1"/>
    <property type="match status" value="1"/>
</dbReference>
<proteinExistence type="inferred from homology"/>
<keyword evidence="5" id="KW-0812">Transmembrane</keyword>
<evidence type="ECO:0000256" key="6">
    <source>
        <dbReference type="NCBIfam" id="TIGR03319"/>
    </source>
</evidence>
<dbReference type="GO" id="GO:0006402">
    <property type="term" value="P:mRNA catabolic process"/>
    <property type="evidence" value="ECO:0007669"/>
    <property type="project" value="UniProtKB-UniRule"/>
</dbReference>
<feature type="transmembrane region" description="Helical" evidence="5">
    <location>
        <begin position="6"/>
        <end position="24"/>
    </location>
</feature>
<feature type="domain" description="HD" evidence="8">
    <location>
        <begin position="336"/>
        <end position="429"/>
    </location>
</feature>
<dbReference type="EMBL" id="VBOT01000125">
    <property type="protein sequence ID" value="TMQ49274.1"/>
    <property type="molecule type" value="Genomic_DNA"/>
</dbReference>
<reference evidence="9 10" key="1">
    <citation type="journal article" date="2019" name="Nat. Microbiol.">
        <title>Mediterranean grassland soil C-N compound turnover is dependent on rainfall and depth, and is mediated by genomically divergent microorganisms.</title>
        <authorList>
            <person name="Diamond S."/>
            <person name="Andeer P.F."/>
            <person name="Li Z."/>
            <person name="Crits-Christoph A."/>
            <person name="Burstein D."/>
            <person name="Anantharaman K."/>
            <person name="Lane K.R."/>
            <person name="Thomas B.C."/>
            <person name="Pan C."/>
            <person name="Northen T.R."/>
            <person name="Banfield J.F."/>
        </authorList>
    </citation>
    <scope>NUCLEOTIDE SEQUENCE [LARGE SCALE GENOMIC DNA]</scope>
    <source>
        <strain evidence="9">WS_3</strain>
    </source>
</reference>
<keyword evidence="3 5" id="KW-0378">Hydrolase</keyword>
<evidence type="ECO:0000256" key="3">
    <source>
        <dbReference type="ARBA" id="ARBA00022801"/>
    </source>
</evidence>
<dbReference type="HAMAP" id="MF_00335">
    <property type="entry name" value="RNase_Y"/>
    <property type="match status" value="1"/>
</dbReference>
<dbReference type="PROSITE" id="PS50084">
    <property type="entry name" value="KH_TYPE_1"/>
    <property type="match status" value="1"/>
</dbReference>
<keyword evidence="5" id="KW-0472">Membrane</keyword>
<dbReference type="InterPro" id="IPR004088">
    <property type="entry name" value="KH_dom_type_1"/>
</dbReference>
<dbReference type="SMART" id="SM00471">
    <property type="entry name" value="HDc"/>
    <property type="match status" value="1"/>
</dbReference>
<dbReference type="PROSITE" id="PS51831">
    <property type="entry name" value="HD"/>
    <property type="match status" value="1"/>
</dbReference>
<dbReference type="GO" id="GO:0004521">
    <property type="term" value="F:RNA endonuclease activity"/>
    <property type="evidence" value="ECO:0007669"/>
    <property type="project" value="UniProtKB-UniRule"/>
</dbReference>
<dbReference type="Gene3D" id="1.10.3210.10">
    <property type="entry name" value="Hypothetical protein af1432"/>
    <property type="match status" value="1"/>
</dbReference>
<evidence type="ECO:0000256" key="5">
    <source>
        <dbReference type="HAMAP-Rule" id="MF_00335"/>
    </source>
</evidence>
<dbReference type="InterPro" id="IPR006675">
    <property type="entry name" value="HDIG_dom"/>
</dbReference>
<keyword evidence="7" id="KW-0175">Coiled coil</keyword>
<dbReference type="InterPro" id="IPR006674">
    <property type="entry name" value="HD_domain"/>
</dbReference>
<evidence type="ECO:0000259" key="8">
    <source>
        <dbReference type="PROSITE" id="PS51831"/>
    </source>
</evidence>
<evidence type="ECO:0000313" key="9">
    <source>
        <dbReference type="EMBL" id="TMQ49274.1"/>
    </source>
</evidence>
<comment type="subcellular location">
    <subcellularLocation>
        <location evidence="5">Cell membrane</location>
        <topology evidence="5">Single-pass membrane protein</topology>
    </subcellularLocation>
</comment>
<keyword evidence="1 5" id="KW-0540">Nuclease</keyword>
<dbReference type="PANTHER" id="PTHR12826:SF15">
    <property type="entry name" value="RIBONUCLEASE Y"/>
    <property type="match status" value="1"/>
</dbReference>
<dbReference type="SUPFAM" id="SSF109604">
    <property type="entry name" value="HD-domain/PDEase-like"/>
    <property type="match status" value="1"/>
</dbReference>
<dbReference type="InterPro" id="IPR022711">
    <property type="entry name" value="RNase_Y_N"/>
</dbReference>
<dbReference type="InterPro" id="IPR036612">
    <property type="entry name" value="KH_dom_type_1_sf"/>
</dbReference>
<keyword evidence="5" id="KW-1003">Cell membrane</keyword>
<evidence type="ECO:0000313" key="10">
    <source>
        <dbReference type="Proteomes" id="UP000320184"/>
    </source>
</evidence>
<sequence length="520" mass="57758">MNVTLWIGGIALGAVVSFFLGYLMRSRLGALRLQSAERQAAAVTDQSARDAEALKRNAVLEGREEALRLKQQLEREMLAARNNQLAAERAFQEKEAAFNRRVELIEKKDRDLKRLETDLGQREALVKARDVELDGLMQQQTARLEKIAGLSADEARAQLVTSIESEARADAARRVVEVRDAAQRNAEREARKIILLAIQRYAADHVSDSAVSVVHLPSDDMKGRIIGREGRNIRSFEIITGVDVIIDDTPEAVILSGFDPVRREIARLALERLVADGRIHPARIEEVVGKVRTEVEGRIRELGELACAEVGIHGIHPELQNLLGRLHYRTSYGQNILRHSIEVAHLAGMMAVEIGMDQKLAKRGGLLHDIGKAIDHDHEGSHPALGMEVAARYGEPEGVLEAIGYHHDDYAGGSLWPVLVSAADAMSGARPGARRESLEIYIKRLEALEKIASTFPGVEKSYAIQAGREVRIMVEHHKVDDARAQNLATEIARRIEKELQYPGQIRVTVIRETRAVDYAK</sequence>
<dbReference type="Pfam" id="PF01966">
    <property type="entry name" value="HD"/>
    <property type="match status" value="1"/>
</dbReference>
<dbReference type="SMART" id="SM00322">
    <property type="entry name" value="KH"/>
    <property type="match status" value="1"/>
</dbReference>
<dbReference type="InterPro" id="IPR017705">
    <property type="entry name" value="Ribonuclease_Y"/>
</dbReference>
<dbReference type="GO" id="GO:0016787">
    <property type="term" value="F:hydrolase activity"/>
    <property type="evidence" value="ECO:0007669"/>
    <property type="project" value="UniProtKB-KW"/>
</dbReference>